<accession>A0A8J2Q0M7</accession>
<keyword evidence="6" id="KW-0539">Nucleus</keyword>
<dbReference type="PANTHER" id="PTHR13581">
    <property type="entry name" value="MRG-BINDING PROTEIN"/>
    <property type="match status" value="1"/>
</dbReference>
<organism evidence="7 8">
    <name type="scientific">Allacma fusca</name>
    <dbReference type="NCBI Taxonomy" id="39272"/>
    <lineage>
        <taxon>Eukaryota</taxon>
        <taxon>Metazoa</taxon>
        <taxon>Ecdysozoa</taxon>
        <taxon>Arthropoda</taxon>
        <taxon>Hexapoda</taxon>
        <taxon>Collembola</taxon>
        <taxon>Symphypleona</taxon>
        <taxon>Sminthuridae</taxon>
        <taxon>Allacma</taxon>
    </lineage>
</organism>
<comment type="subcellular location">
    <subcellularLocation>
        <location evidence="1">Nucleus</location>
    </subcellularLocation>
</comment>
<dbReference type="GO" id="GO:0005634">
    <property type="term" value="C:nucleus"/>
    <property type="evidence" value="ECO:0007669"/>
    <property type="project" value="UniProtKB-SubCell"/>
</dbReference>
<dbReference type="Proteomes" id="UP000708208">
    <property type="component" value="Unassembled WGS sequence"/>
</dbReference>
<protein>
    <submittedName>
        <fullName evidence="7">Uncharacterized protein</fullName>
    </submittedName>
</protein>
<sequence length="221" mass="25001">MGVSLDLRGFVKMKPKRKGDKKKGNKFSKKTKVPEFPWDVNSEVCLFQLVCKYRPIGPLKHWKMQLLRSCLSNSLGVPVSCETTWTKLATLFDLQELEQLQSPMAENIFEEFTLPKNFLASPTIIEATPFSEVPKDIDTIVAEIHSPIITPPRKNKRKGYPKKTVVEFSPTISSDDCDPVSIVINVAPVKTQLRKKLSVPITPLQRSAKIVTRRTKILPND</sequence>
<evidence type="ECO:0000256" key="3">
    <source>
        <dbReference type="ARBA" id="ARBA00022853"/>
    </source>
</evidence>
<dbReference type="GO" id="GO:0006325">
    <property type="term" value="P:chromatin organization"/>
    <property type="evidence" value="ECO:0007669"/>
    <property type="project" value="UniProtKB-KW"/>
</dbReference>
<evidence type="ECO:0000313" key="7">
    <source>
        <dbReference type="EMBL" id="CAG7835767.1"/>
    </source>
</evidence>
<gene>
    <name evidence="7" type="ORF">AFUS01_LOCUS45095</name>
</gene>
<evidence type="ECO:0000256" key="4">
    <source>
        <dbReference type="ARBA" id="ARBA00023015"/>
    </source>
</evidence>
<proteinExistence type="inferred from homology"/>
<name>A0A8J2Q0M7_9HEXA</name>
<evidence type="ECO:0000313" key="8">
    <source>
        <dbReference type="Proteomes" id="UP000708208"/>
    </source>
</evidence>
<dbReference type="Pfam" id="PF07904">
    <property type="entry name" value="Eaf7"/>
    <property type="match status" value="1"/>
</dbReference>
<comment type="similarity">
    <text evidence="2">Belongs to the EAF7 family.</text>
</comment>
<dbReference type="GO" id="GO:0035267">
    <property type="term" value="C:NuA4 histone acetyltransferase complex"/>
    <property type="evidence" value="ECO:0007669"/>
    <property type="project" value="TreeGrafter"/>
</dbReference>
<dbReference type="InterPro" id="IPR012423">
    <property type="entry name" value="Eaf7/MRGBP"/>
</dbReference>
<dbReference type="EMBL" id="CAJVCH010570758">
    <property type="protein sequence ID" value="CAG7835767.1"/>
    <property type="molecule type" value="Genomic_DNA"/>
</dbReference>
<dbReference type="AlphaFoldDB" id="A0A8J2Q0M7"/>
<reference evidence="7" key="1">
    <citation type="submission" date="2021-06" db="EMBL/GenBank/DDBJ databases">
        <authorList>
            <person name="Hodson N. C."/>
            <person name="Mongue J. A."/>
            <person name="Jaron S. K."/>
        </authorList>
    </citation>
    <scope>NUCLEOTIDE SEQUENCE</scope>
</reference>
<evidence type="ECO:0000256" key="6">
    <source>
        <dbReference type="ARBA" id="ARBA00023242"/>
    </source>
</evidence>
<evidence type="ECO:0000256" key="5">
    <source>
        <dbReference type="ARBA" id="ARBA00023163"/>
    </source>
</evidence>
<dbReference type="OrthoDB" id="5595141at2759"/>
<evidence type="ECO:0000256" key="1">
    <source>
        <dbReference type="ARBA" id="ARBA00004123"/>
    </source>
</evidence>
<dbReference type="PANTHER" id="PTHR13581:SF5">
    <property type="entry name" value="MRG_MORF4L-BINDING PROTEIN"/>
    <property type="match status" value="1"/>
</dbReference>
<keyword evidence="5" id="KW-0804">Transcription</keyword>
<comment type="caution">
    <text evidence="7">The sequence shown here is derived from an EMBL/GenBank/DDBJ whole genome shotgun (WGS) entry which is preliminary data.</text>
</comment>
<keyword evidence="4" id="KW-0805">Transcription regulation</keyword>
<keyword evidence="8" id="KW-1185">Reference proteome</keyword>
<dbReference type="GO" id="GO:0006357">
    <property type="term" value="P:regulation of transcription by RNA polymerase II"/>
    <property type="evidence" value="ECO:0007669"/>
    <property type="project" value="TreeGrafter"/>
</dbReference>
<evidence type="ECO:0000256" key="2">
    <source>
        <dbReference type="ARBA" id="ARBA00007117"/>
    </source>
</evidence>
<keyword evidence="3" id="KW-0156">Chromatin regulator</keyword>